<protein>
    <recommendedName>
        <fullName evidence="7">EGF-like domain-containing protein</fullName>
    </recommendedName>
</protein>
<feature type="disulfide bond" evidence="6">
    <location>
        <begin position="108"/>
        <end position="117"/>
    </location>
</feature>
<dbReference type="GO" id="GO:0005509">
    <property type="term" value="F:calcium ion binding"/>
    <property type="evidence" value="ECO:0007669"/>
    <property type="project" value="InterPro"/>
</dbReference>
<dbReference type="PROSITE" id="PS00022">
    <property type="entry name" value="EGF_1"/>
    <property type="match status" value="3"/>
</dbReference>
<dbReference type="PROSITE" id="PS00010">
    <property type="entry name" value="ASX_HYDROXYL"/>
    <property type="match status" value="1"/>
</dbReference>
<dbReference type="PROSITE" id="PS50026">
    <property type="entry name" value="EGF_3"/>
    <property type="match status" value="3"/>
</dbReference>
<feature type="disulfide bond" evidence="6">
    <location>
        <begin position="70"/>
        <end position="79"/>
    </location>
</feature>
<dbReference type="GO" id="GO:0005886">
    <property type="term" value="C:plasma membrane"/>
    <property type="evidence" value="ECO:0007669"/>
    <property type="project" value="UniProtKB-ARBA"/>
</dbReference>
<dbReference type="GO" id="GO:0005112">
    <property type="term" value="F:Notch binding"/>
    <property type="evidence" value="ECO:0007669"/>
    <property type="project" value="TreeGrafter"/>
</dbReference>
<evidence type="ECO:0000256" key="5">
    <source>
        <dbReference type="ARBA" id="ARBA00023180"/>
    </source>
</evidence>
<evidence type="ECO:0000256" key="1">
    <source>
        <dbReference type="ARBA" id="ARBA00022536"/>
    </source>
</evidence>
<dbReference type="OrthoDB" id="5953235at2759"/>
<keyword evidence="9" id="KW-1185">Reference proteome</keyword>
<comment type="caution">
    <text evidence="6">Lacks conserved residue(s) required for the propagation of feature annotation.</text>
</comment>
<reference evidence="8 9" key="1">
    <citation type="submission" date="2018-11" db="EMBL/GenBank/DDBJ databases">
        <authorList>
            <consortium name="Pathogen Informatics"/>
        </authorList>
    </citation>
    <scope>NUCLEOTIDE SEQUENCE [LARGE SCALE GENOMIC DNA]</scope>
</reference>
<dbReference type="InterPro" id="IPR018097">
    <property type="entry name" value="EGF_Ca-bd_CS"/>
</dbReference>
<sequence>MDVEEGFAAQSRCGRGKCVELALDSEGYQCVCLSGFLGRHCELSYSACQDLLCANGGQCVDRAHHVECRCPPGWTGPTCRQNVNECTTPVCKNGAACRDRPGTYECLCTPGWTGHDCSVPIQNTTLSPISPSSCSSSPPQSPSACWRLQLD</sequence>
<dbReference type="InterPro" id="IPR001881">
    <property type="entry name" value="EGF-like_Ca-bd_dom"/>
</dbReference>
<dbReference type="SMART" id="SM00179">
    <property type="entry name" value="EGF_CA"/>
    <property type="match status" value="3"/>
</dbReference>
<proteinExistence type="predicted"/>
<keyword evidence="2" id="KW-0732">Signal</keyword>
<evidence type="ECO:0000256" key="2">
    <source>
        <dbReference type="ARBA" id="ARBA00022729"/>
    </source>
</evidence>
<dbReference type="Pfam" id="PF00008">
    <property type="entry name" value="EGF"/>
    <property type="match status" value="1"/>
</dbReference>
<evidence type="ECO:0000256" key="4">
    <source>
        <dbReference type="ARBA" id="ARBA00023157"/>
    </source>
</evidence>
<dbReference type="PANTHER" id="PTHR12916">
    <property type="entry name" value="CYTOCHROME C OXIDASE POLYPEPTIDE VIC-2"/>
    <property type="match status" value="1"/>
</dbReference>
<evidence type="ECO:0000256" key="3">
    <source>
        <dbReference type="ARBA" id="ARBA00022737"/>
    </source>
</evidence>
<dbReference type="GO" id="GO:0042063">
    <property type="term" value="P:gliogenesis"/>
    <property type="evidence" value="ECO:0007669"/>
    <property type="project" value="UniProtKB-ARBA"/>
</dbReference>
<keyword evidence="4 6" id="KW-1015">Disulfide bond</keyword>
<dbReference type="PANTHER" id="PTHR12916:SF13">
    <property type="entry name" value="SUSHI, VON WILLEBRAND FACTOR TYPE A, EGF AND PENTRAXIN DOMAIN-CONTAINING PROTEIN 1-LIKE"/>
    <property type="match status" value="1"/>
</dbReference>
<dbReference type="PROSITE" id="PS01186">
    <property type="entry name" value="EGF_2"/>
    <property type="match status" value="3"/>
</dbReference>
<dbReference type="SUPFAM" id="SSF57196">
    <property type="entry name" value="EGF/Laminin"/>
    <property type="match status" value="3"/>
</dbReference>
<dbReference type="Pfam" id="PF12661">
    <property type="entry name" value="hEGF"/>
    <property type="match status" value="1"/>
</dbReference>
<feature type="domain" description="EGF-like" evidence="7">
    <location>
        <begin position="44"/>
        <end position="80"/>
    </location>
</feature>
<dbReference type="PROSITE" id="PS01187">
    <property type="entry name" value="EGF_CA"/>
    <property type="match status" value="1"/>
</dbReference>
<dbReference type="Gene3D" id="2.10.25.10">
    <property type="entry name" value="Laminin"/>
    <property type="match status" value="3"/>
</dbReference>
<evidence type="ECO:0000313" key="8">
    <source>
        <dbReference type="EMBL" id="VDM35969.1"/>
    </source>
</evidence>
<dbReference type="SMART" id="SM00181">
    <property type="entry name" value="EGF"/>
    <property type="match status" value="3"/>
</dbReference>
<feature type="disulfide bond" evidence="6">
    <location>
        <begin position="32"/>
        <end position="41"/>
    </location>
</feature>
<name>A0A3P7G466_HYDTA</name>
<dbReference type="CDD" id="cd00054">
    <property type="entry name" value="EGF_CA"/>
    <property type="match status" value="2"/>
</dbReference>
<accession>A0A3P7G466</accession>
<evidence type="ECO:0000313" key="9">
    <source>
        <dbReference type="Proteomes" id="UP000274429"/>
    </source>
</evidence>
<keyword evidence="1 6" id="KW-0245">EGF-like domain</keyword>
<dbReference type="GO" id="GO:0007219">
    <property type="term" value="P:Notch signaling pathway"/>
    <property type="evidence" value="ECO:0007669"/>
    <property type="project" value="TreeGrafter"/>
</dbReference>
<evidence type="ECO:0000256" key="6">
    <source>
        <dbReference type="PROSITE-ProRule" id="PRU00076"/>
    </source>
</evidence>
<dbReference type="GO" id="GO:0000902">
    <property type="term" value="P:cell morphogenesis"/>
    <property type="evidence" value="ECO:0007669"/>
    <property type="project" value="UniProtKB-ARBA"/>
</dbReference>
<keyword evidence="3" id="KW-0677">Repeat</keyword>
<keyword evidence="5" id="KW-0325">Glycoprotein</keyword>
<dbReference type="InterPro" id="IPR000152">
    <property type="entry name" value="EGF-type_Asp/Asn_hydroxyl_site"/>
</dbReference>
<dbReference type="InterPro" id="IPR013032">
    <property type="entry name" value="EGF-like_CS"/>
</dbReference>
<organism evidence="8 9">
    <name type="scientific">Hydatigena taeniaeformis</name>
    <name type="common">Feline tapeworm</name>
    <name type="synonym">Taenia taeniaeformis</name>
    <dbReference type="NCBI Taxonomy" id="6205"/>
    <lineage>
        <taxon>Eukaryota</taxon>
        <taxon>Metazoa</taxon>
        <taxon>Spiralia</taxon>
        <taxon>Lophotrochozoa</taxon>
        <taxon>Platyhelminthes</taxon>
        <taxon>Cestoda</taxon>
        <taxon>Eucestoda</taxon>
        <taxon>Cyclophyllidea</taxon>
        <taxon>Taeniidae</taxon>
        <taxon>Hydatigera</taxon>
    </lineage>
</organism>
<dbReference type="EMBL" id="UYWX01022679">
    <property type="protein sequence ID" value="VDM35969.1"/>
    <property type="molecule type" value="Genomic_DNA"/>
</dbReference>
<dbReference type="GO" id="GO:0048666">
    <property type="term" value="P:neuron development"/>
    <property type="evidence" value="ECO:0007669"/>
    <property type="project" value="UniProtKB-ARBA"/>
</dbReference>
<dbReference type="FunFam" id="2.10.25.10:FF:000142">
    <property type="entry name" value="Crumbs cell polarity complex component 2"/>
    <property type="match status" value="1"/>
</dbReference>
<dbReference type="Proteomes" id="UP000274429">
    <property type="component" value="Unassembled WGS sequence"/>
</dbReference>
<evidence type="ECO:0000259" key="7">
    <source>
        <dbReference type="PROSITE" id="PS50026"/>
    </source>
</evidence>
<gene>
    <name evidence="8" type="ORF">TTAC_LOCUS10989</name>
</gene>
<dbReference type="InterPro" id="IPR000742">
    <property type="entry name" value="EGF"/>
</dbReference>
<dbReference type="AlphaFoldDB" id="A0A3P7G466"/>
<feature type="domain" description="EGF-like" evidence="7">
    <location>
        <begin position="9"/>
        <end position="42"/>
    </location>
</feature>
<feature type="domain" description="EGF-like" evidence="7">
    <location>
        <begin position="82"/>
        <end position="118"/>
    </location>
</feature>
<dbReference type="FunFam" id="2.10.25.10:FF:000230">
    <property type="entry name" value="Delta-like protein"/>
    <property type="match status" value="1"/>
</dbReference>